<sequence length="342" mass="37581">MIYNRTDVADVSKLLLSKARTDSTTTDIQLTNILDCLDRIQSYSCGKANLPEELKVYMTDVSAVGSLEKISRFGLQLFCFLKKVEGTLNKSTEPDQDFTWACMELMRRHILAVVSDCNEGQLTEPQKSSLRLFYNWLSTTGVETQERISRLFAPEPVASAVASVAGGELIVFEECPICEDAIPFQDLNNGTCGQGHRFGRCVNSMLVCSQTPMRYCSTCQQCAQRKSVWPDGEAGFETAELLEPGKDDDDERIDVVFRELSSRFPAAVPHEVSADDFVKADCNVQVVASLADEDIVAAIAGTQDAHADSPCDQKDRPDEALATCAYSAAEVAPVFGVIRRST</sequence>
<evidence type="ECO:0000313" key="3">
    <source>
        <dbReference type="Proteomes" id="UP000821866"/>
    </source>
</evidence>
<organism evidence="2 3">
    <name type="scientific">Rhipicephalus microplus</name>
    <name type="common">Cattle tick</name>
    <name type="synonym">Boophilus microplus</name>
    <dbReference type="NCBI Taxonomy" id="6941"/>
    <lineage>
        <taxon>Eukaryota</taxon>
        <taxon>Metazoa</taxon>
        <taxon>Ecdysozoa</taxon>
        <taxon>Arthropoda</taxon>
        <taxon>Chelicerata</taxon>
        <taxon>Arachnida</taxon>
        <taxon>Acari</taxon>
        <taxon>Parasitiformes</taxon>
        <taxon>Ixodida</taxon>
        <taxon>Ixodoidea</taxon>
        <taxon>Ixodidae</taxon>
        <taxon>Rhipicephalinae</taxon>
        <taxon>Rhipicephalus</taxon>
        <taxon>Boophilus</taxon>
    </lineage>
</organism>
<gene>
    <name evidence="2" type="ORF">HPB51_018003</name>
</gene>
<dbReference type="InterPro" id="IPR044230">
    <property type="entry name" value="GTF3C4"/>
</dbReference>
<dbReference type="EMBL" id="JABSTU010000011">
    <property type="protein sequence ID" value="KAH8009483.1"/>
    <property type="molecule type" value="Genomic_DNA"/>
</dbReference>
<dbReference type="PANTHER" id="PTHR15496:SF2">
    <property type="entry name" value="GENERAL TRANSCRIPTION FACTOR 3C POLYPEPTIDE 4"/>
    <property type="match status" value="1"/>
</dbReference>
<evidence type="ECO:0000313" key="2">
    <source>
        <dbReference type="EMBL" id="KAH8009483.1"/>
    </source>
</evidence>
<name>A0A9J6D5X0_RHIMP</name>
<comment type="caution">
    <text evidence="2">The sequence shown here is derived from an EMBL/GenBank/DDBJ whole genome shotgun (WGS) entry which is preliminary data.</text>
</comment>
<dbReference type="GO" id="GO:0000127">
    <property type="term" value="C:transcription factor TFIIIC complex"/>
    <property type="evidence" value="ECO:0007669"/>
    <property type="project" value="InterPro"/>
</dbReference>
<dbReference type="GO" id="GO:0004402">
    <property type="term" value="F:histone acetyltransferase activity"/>
    <property type="evidence" value="ECO:0007669"/>
    <property type="project" value="InterPro"/>
</dbReference>
<accession>A0A9J6D5X0</accession>
<evidence type="ECO:0000259" key="1">
    <source>
        <dbReference type="Pfam" id="PF12660"/>
    </source>
</evidence>
<feature type="domain" description="Transcription factor IIIC putative zinc-finger" evidence="1">
    <location>
        <begin position="171"/>
        <end position="228"/>
    </location>
</feature>
<reference evidence="2" key="2">
    <citation type="submission" date="2021-09" db="EMBL/GenBank/DDBJ databases">
        <authorList>
            <person name="Jia N."/>
            <person name="Wang J."/>
            <person name="Shi W."/>
            <person name="Du L."/>
            <person name="Sun Y."/>
            <person name="Zhan W."/>
            <person name="Jiang J."/>
            <person name="Wang Q."/>
            <person name="Zhang B."/>
            <person name="Ji P."/>
            <person name="Sakyi L.B."/>
            <person name="Cui X."/>
            <person name="Yuan T."/>
            <person name="Jiang B."/>
            <person name="Yang W."/>
            <person name="Lam T.T.-Y."/>
            <person name="Chang Q."/>
            <person name="Ding S."/>
            <person name="Wang X."/>
            <person name="Zhu J."/>
            <person name="Ruan X."/>
            <person name="Zhao L."/>
            <person name="Wei J."/>
            <person name="Que T."/>
            <person name="Du C."/>
            <person name="Cheng J."/>
            <person name="Dai P."/>
            <person name="Han X."/>
            <person name="Huang E."/>
            <person name="Gao Y."/>
            <person name="Liu J."/>
            <person name="Shao H."/>
            <person name="Ye R."/>
            <person name="Li L."/>
            <person name="Wei W."/>
            <person name="Wang X."/>
            <person name="Wang C."/>
            <person name="Huo Q."/>
            <person name="Li W."/>
            <person name="Guo W."/>
            <person name="Chen H."/>
            <person name="Chen S."/>
            <person name="Zhou L."/>
            <person name="Zhou L."/>
            <person name="Ni X."/>
            <person name="Tian J."/>
            <person name="Zhou Y."/>
            <person name="Sheng Y."/>
            <person name="Liu T."/>
            <person name="Pan Y."/>
            <person name="Xia L."/>
            <person name="Li J."/>
            <person name="Zhao F."/>
            <person name="Cao W."/>
        </authorList>
    </citation>
    <scope>NUCLEOTIDE SEQUENCE</scope>
    <source>
        <strain evidence="2">Rmic-2018</strain>
        <tissue evidence="2">Larvae</tissue>
    </source>
</reference>
<dbReference type="InterPro" id="IPR024764">
    <property type="entry name" value="TFIIIC_Znf"/>
</dbReference>
<dbReference type="VEuPathDB" id="VectorBase:LOC119178077"/>
<proteinExistence type="predicted"/>
<dbReference type="AlphaFoldDB" id="A0A9J6D5X0"/>
<protein>
    <recommendedName>
        <fullName evidence="1">Transcription factor IIIC putative zinc-finger domain-containing protein</fullName>
    </recommendedName>
</protein>
<dbReference type="PANTHER" id="PTHR15496">
    <property type="entry name" value="GENERAL TRANSCRIPTION FACTOR 3C POLYPEPTIDE 4 FAMILY"/>
    <property type="match status" value="1"/>
</dbReference>
<dbReference type="Pfam" id="PF12660">
    <property type="entry name" value="zf-TFIIIC"/>
    <property type="match status" value="1"/>
</dbReference>
<dbReference type="GO" id="GO:0006384">
    <property type="term" value="P:transcription initiation at RNA polymerase III promoter"/>
    <property type="evidence" value="ECO:0007669"/>
    <property type="project" value="InterPro"/>
</dbReference>
<keyword evidence="3" id="KW-1185">Reference proteome</keyword>
<dbReference type="Proteomes" id="UP000821866">
    <property type="component" value="Chromosome 9"/>
</dbReference>
<reference evidence="2" key="1">
    <citation type="journal article" date="2020" name="Cell">
        <title>Large-Scale Comparative Analyses of Tick Genomes Elucidate Their Genetic Diversity and Vector Capacities.</title>
        <authorList>
            <consortium name="Tick Genome and Microbiome Consortium (TIGMIC)"/>
            <person name="Jia N."/>
            <person name="Wang J."/>
            <person name="Shi W."/>
            <person name="Du L."/>
            <person name="Sun Y."/>
            <person name="Zhan W."/>
            <person name="Jiang J.F."/>
            <person name="Wang Q."/>
            <person name="Zhang B."/>
            <person name="Ji P."/>
            <person name="Bell-Sakyi L."/>
            <person name="Cui X.M."/>
            <person name="Yuan T.T."/>
            <person name="Jiang B.G."/>
            <person name="Yang W.F."/>
            <person name="Lam T.T."/>
            <person name="Chang Q.C."/>
            <person name="Ding S.J."/>
            <person name="Wang X.J."/>
            <person name="Zhu J.G."/>
            <person name="Ruan X.D."/>
            <person name="Zhao L."/>
            <person name="Wei J.T."/>
            <person name="Ye R.Z."/>
            <person name="Que T.C."/>
            <person name="Du C.H."/>
            <person name="Zhou Y.H."/>
            <person name="Cheng J.X."/>
            <person name="Dai P.F."/>
            <person name="Guo W.B."/>
            <person name="Han X.H."/>
            <person name="Huang E.J."/>
            <person name="Li L.F."/>
            <person name="Wei W."/>
            <person name="Gao Y.C."/>
            <person name="Liu J.Z."/>
            <person name="Shao H.Z."/>
            <person name="Wang X."/>
            <person name="Wang C.C."/>
            <person name="Yang T.C."/>
            <person name="Huo Q.B."/>
            <person name="Li W."/>
            <person name="Chen H.Y."/>
            <person name="Chen S.E."/>
            <person name="Zhou L.G."/>
            <person name="Ni X.B."/>
            <person name="Tian J.H."/>
            <person name="Sheng Y."/>
            <person name="Liu T."/>
            <person name="Pan Y.S."/>
            <person name="Xia L.Y."/>
            <person name="Li J."/>
            <person name="Zhao F."/>
            <person name="Cao W.C."/>
        </authorList>
    </citation>
    <scope>NUCLEOTIDE SEQUENCE</scope>
    <source>
        <strain evidence="2">Rmic-2018</strain>
    </source>
</reference>